<feature type="region of interest" description="Disordered" evidence="19">
    <location>
        <begin position="53"/>
        <end position="106"/>
    </location>
</feature>
<evidence type="ECO:0000313" key="20">
    <source>
        <dbReference type="EMBL" id="KAK3400497.1"/>
    </source>
</evidence>
<keyword evidence="21" id="KW-1185">Reference proteome</keyword>
<comment type="similarity">
    <text evidence="4">Belongs to the DASH complex SPC34 family.</text>
</comment>
<sequence>MSLLLAHLEQISTSCESIDSLPFPPPKIFTNALLSNHDITSLIRDTEAHERALFSVPPPPPKATTQAPDPPKPANRRQTIFNVAGGEVTTGPPANSTRSTGPSTRRNTAVAAVLGGDLHAQITRRNPSGNGGGQGGELDIEVLLRGAEKLCTVYPLPGALERIPAQRRKNEQLTNTLAYYEARVTEQQEALDRLNLERYAEEEEEEVAGRESAAASDVMTEEDLRREEEEIRELDRRRRELQARLRATERDLNGLMEF</sequence>
<keyword evidence="8" id="KW-0493">Microtubule</keyword>
<evidence type="ECO:0000256" key="13">
    <source>
        <dbReference type="ARBA" id="ARBA00023212"/>
    </source>
</evidence>
<dbReference type="Pfam" id="PF08657">
    <property type="entry name" value="DASH_Spc34"/>
    <property type="match status" value="2"/>
</dbReference>
<evidence type="ECO:0000256" key="14">
    <source>
        <dbReference type="ARBA" id="ARBA00023242"/>
    </source>
</evidence>
<keyword evidence="11" id="KW-0995">Kinetochore</keyword>
<evidence type="ECO:0000256" key="8">
    <source>
        <dbReference type="ARBA" id="ARBA00022701"/>
    </source>
</evidence>
<accession>A0AAE0PIK6</accession>
<feature type="compositionally biased region" description="Polar residues" evidence="19">
    <location>
        <begin position="92"/>
        <end position="106"/>
    </location>
</feature>
<protein>
    <recommendedName>
        <fullName evidence="17">DASH complex subunit SPC34</fullName>
    </recommendedName>
    <alternativeName>
        <fullName evidence="18">Outer kinetochore protein SPC34</fullName>
    </alternativeName>
</protein>
<evidence type="ECO:0000313" key="21">
    <source>
        <dbReference type="Proteomes" id="UP001281003"/>
    </source>
</evidence>
<keyword evidence="13" id="KW-0206">Cytoskeleton</keyword>
<evidence type="ECO:0000256" key="16">
    <source>
        <dbReference type="ARBA" id="ARBA00023328"/>
    </source>
</evidence>
<reference evidence="20" key="2">
    <citation type="submission" date="2023-07" db="EMBL/GenBank/DDBJ databases">
        <authorList>
            <consortium name="Lawrence Berkeley National Laboratory"/>
            <person name="Haridas S."/>
            <person name="Hensen N."/>
            <person name="Bonometti L."/>
            <person name="Westerberg I."/>
            <person name="Brannstrom I.O."/>
            <person name="Guillou S."/>
            <person name="Cros-Aarteil S."/>
            <person name="Calhoun S."/>
            <person name="Kuo A."/>
            <person name="Mondo S."/>
            <person name="Pangilinan J."/>
            <person name="Riley R."/>
            <person name="LaButti K."/>
            <person name="Andreopoulos B."/>
            <person name="Lipzen A."/>
            <person name="Chen C."/>
            <person name="Yanf M."/>
            <person name="Daum C."/>
            <person name="Ng V."/>
            <person name="Clum A."/>
            <person name="Steindorff A."/>
            <person name="Ohm R."/>
            <person name="Martin F."/>
            <person name="Silar P."/>
            <person name="Natvig D."/>
            <person name="Lalanne C."/>
            <person name="Gautier V."/>
            <person name="Ament-velasquez S.L."/>
            <person name="Kruys A."/>
            <person name="Hutchinson M.I."/>
            <person name="Powell A.J."/>
            <person name="Barry K."/>
            <person name="Miller A.N."/>
            <person name="Grigoriev I.V."/>
            <person name="Debuchy R."/>
            <person name="Gladieux P."/>
            <person name="Thoren M.H."/>
            <person name="Johannesson H."/>
        </authorList>
    </citation>
    <scope>NUCLEOTIDE SEQUENCE</scope>
    <source>
        <strain evidence="20">FGSC 1904</strain>
    </source>
</reference>
<keyword evidence="15" id="KW-0131">Cell cycle</keyword>
<comment type="subcellular location">
    <subcellularLocation>
        <location evidence="3">Chromosome</location>
        <location evidence="3">Centromere</location>
        <location evidence="3">Kinetochore</location>
    </subcellularLocation>
    <subcellularLocation>
        <location evidence="2">Cytoplasm</location>
        <location evidence="2">Cytoskeleton</location>
        <location evidence="2">Spindle</location>
    </subcellularLocation>
    <subcellularLocation>
        <location evidence="1">Nucleus</location>
    </subcellularLocation>
</comment>
<feature type="compositionally biased region" description="Pro residues" evidence="19">
    <location>
        <begin position="56"/>
        <end position="73"/>
    </location>
</feature>
<dbReference type="Proteomes" id="UP001281003">
    <property type="component" value="Unassembled WGS sequence"/>
</dbReference>
<organism evidence="20 21">
    <name type="scientific">Sordaria brevicollis</name>
    <dbReference type="NCBI Taxonomy" id="83679"/>
    <lineage>
        <taxon>Eukaryota</taxon>
        <taxon>Fungi</taxon>
        <taxon>Dikarya</taxon>
        <taxon>Ascomycota</taxon>
        <taxon>Pezizomycotina</taxon>
        <taxon>Sordariomycetes</taxon>
        <taxon>Sordariomycetidae</taxon>
        <taxon>Sordariales</taxon>
        <taxon>Sordariaceae</taxon>
        <taxon>Sordaria</taxon>
    </lineage>
</organism>
<dbReference type="GO" id="GO:0042729">
    <property type="term" value="C:DASH complex"/>
    <property type="evidence" value="ECO:0007669"/>
    <property type="project" value="InterPro"/>
</dbReference>
<keyword evidence="14" id="KW-0539">Nucleus</keyword>
<evidence type="ECO:0000256" key="12">
    <source>
        <dbReference type="ARBA" id="ARBA00023054"/>
    </source>
</evidence>
<evidence type="ECO:0000256" key="9">
    <source>
        <dbReference type="ARBA" id="ARBA00022776"/>
    </source>
</evidence>
<keyword evidence="7" id="KW-0132">Cell division</keyword>
<dbReference type="EMBL" id="JAUTDP010000003">
    <property type="protein sequence ID" value="KAK3400497.1"/>
    <property type="molecule type" value="Genomic_DNA"/>
</dbReference>
<evidence type="ECO:0000256" key="3">
    <source>
        <dbReference type="ARBA" id="ARBA00004629"/>
    </source>
</evidence>
<evidence type="ECO:0000256" key="4">
    <source>
        <dbReference type="ARBA" id="ARBA00008491"/>
    </source>
</evidence>
<evidence type="ECO:0000256" key="19">
    <source>
        <dbReference type="SAM" id="MobiDB-lite"/>
    </source>
</evidence>
<keyword evidence="5" id="KW-0158">Chromosome</keyword>
<gene>
    <name evidence="20" type="ORF">B0T20DRAFT_146748</name>
</gene>
<evidence type="ECO:0000256" key="10">
    <source>
        <dbReference type="ARBA" id="ARBA00022829"/>
    </source>
</evidence>
<dbReference type="GO" id="GO:0005876">
    <property type="term" value="C:spindle microtubule"/>
    <property type="evidence" value="ECO:0007669"/>
    <property type="project" value="InterPro"/>
</dbReference>
<evidence type="ECO:0000256" key="15">
    <source>
        <dbReference type="ARBA" id="ARBA00023306"/>
    </source>
</evidence>
<proteinExistence type="inferred from homology"/>
<dbReference type="GO" id="GO:0051301">
    <property type="term" value="P:cell division"/>
    <property type="evidence" value="ECO:0007669"/>
    <property type="project" value="UniProtKB-KW"/>
</dbReference>
<keyword evidence="12" id="KW-0175">Coiled coil</keyword>
<feature type="region of interest" description="Disordered" evidence="19">
    <location>
        <begin position="203"/>
        <end position="228"/>
    </location>
</feature>
<name>A0AAE0PIK6_SORBR</name>
<dbReference type="GO" id="GO:0008608">
    <property type="term" value="P:attachment of spindle microtubules to kinetochore"/>
    <property type="evidence" value="ECO:0007669"/>
    <property type="project" value="InterPro"/>
</dbReference>
<evidence type="ECO:0000256" key="11">
    <source>
        <dbReference type="ARBA" id="ARBA00022838"/>
    </source>
</evidence>
<comment type="caution">
    <text evidence="20">The sequence shown here is derived from an EMBL/GenBank/DDBJ whole genome shotgun (WGS) entry which is preliminary data.</text>
</comment>
<dbReference type="AlphaFoldDB" id="A0AAE0PIK6"/>
<reference evidence="20" key="1">
    <citation type="journal article" date="2023" name="Mol. Phylogenet. Evol.">
        <title>Genome-scale phylogeny and comparative genomics of the fungal order Sordariales.</title>
        <authorList>
            <person name="Hensen N."/>
            <person name="Bonometti L."/>
            <person name="Westerberg I."/>
            <person name="Brannstrom I.O."/>
            <person name="Guillou S."/>
            <person name="Cros-Aarteil S."/>
            <person name="Calhoun S."/>
            <person name="Haridas S."/>
            <person name="Kuo A."/>
            <person name="Mondo S."/>
            <person name="Pangilinan J."/>
            <person name="Riley R."/>
            <person name="LaButti K."/>
            <person name="Andreopoulos B."/>
            <person name="Lipzen A."/>
            <person name="Chen C."/>
            <person name="Yan M."/>
            <person name="Daum C."/>
            <person name="Ng V."/>
            <person name="Clum A."/>
            <person name="Steindorff A."/>
            <person name="Ohm R.A."/>
            <person name="Martin F."/>
            <person name="Silar P."/>
            <person name="Natvig D.O."/>
            <person name="Lalanne C."/>
            <person name="Gautier V."/>
            <person name="Ament-Velasquez S.L."/>
            <person name="Kruys A."/>
            <person name="Hutchinson M.I."/>
            <person name="Powell A.J."/>
            <person name="Barry K."/>
            <person name="Miller A.N."/>
            <person name="Grigoriev I.V."/>
            <person name="Debuchy R."/>
            <person name="Gladieux P."/>
            <person name="Hiltunen Thoren M."/>
            <person name="Johannesson H."/>
        </authorList>
    </citation>
    <scope>NUCLEOTIDE SEQUENCE</scope>
    <source>
        <strain evidence="20">FGSC 1904</strain>
    </source>
</reference>
<evidence type="ECO:0000256" key="2">
    <source>
        <dbReference type="ARBA" id="ARBA00004186"/>
    </source>
</evidence>
<keyword evidence="10" id="KW-0159">Chromosome partition</keyword>
<evidence type="ECO:0000256" key="5">
    <source>
        <dbReference type="ARBA" id="ARBA00022454"/>
    </source>
</evidence>
<evidence type="ECO:0000256" key="18">
    <source>
        <dbReference type="ARBA" id="ARBA00044346"/>
    </source>
</evidence>
<evidence type="ECO:0000256" key="6">
    <source>
        <dbReference type="ARBA" id="ARBA00022490"/>
    </source>
</evidence>
<dbReference type="InterPro" id="IPR013966">
    <property type="entry name" value="Spc34"/>
</dbReference>
<keyword evidence="6" id="KW-0963">Cytoplasm</keyword>
<keyword evidence="9" id="KW-0498">Mitosis</keyword>
<keyword evidence="16" id="KW-0137">Centromere</keyword>
<evidence type="ECO:0000256" key="17">
    <source>
        <dbReference type="ARBA" id="ARBA00044112"/>
    </source>
</evidence>
<evidence type="ECO:0000256" key="7">
    <source>
        <dbReference type="ARBA" id="ARBA00022618"/>
    </source>
</evidence>
<evidence type="ECO:0000256" key="1">
    <source>
        <dbReference type="ARBA" id="ARBA00004123"/>
    </source>
</evidence>